<dbReference type="Gene3D" id="3.30.710.10">
    <property type="entry name" value="Potassium Channel Kv1.1, Chain A"/>
    <property type="match status" value="1"/>
</dbReference>
<feature type="region of interest" description="Disordered" evidence="1">
    <location>
        <begin position="1"/>
        <end position="50"/>
    </location>
</feature>
<accession>A0A0C9STT7</accession>
<reference evidence="2 3" key="1">
    <citation type="submission" date="2014-06" db="EMBL/GenBank/DDBJ databases">
        <authorList>
            <consortium name="DOE Joint Genome Institute"/>
            <person name="Kuo A."/>
            <person name="Kohler A."/>
            <person name="Nagy L.G."/>
            <person name="Floudas D."/>
            <person name="Copeland A."/>
            <person name="Barry K.W."/>
            <person name="Cichocki N."/>
            <person name="Veneault-Fourrey C."/>
            <person name="LaButti K."/>
            <person name="Lindquist E.A."/>
            <person name="Lipzen A."/>
            <person name="Lundell T."/>
            <person name="Morin E."/>
            <person name="Murat C."/>
            <person name="Sun H."/>
            <person name="Tunlid A."/>
            <person name="Henrissat B."/>
            <person name="Grigoriev I.V."/>
            <person name="Hibbett D.S."/>
            <person name="Martin F."/>
            <person name="Nordberg H.P."/>
            <person name="Cantor M.N."/>
            <person name="Hua S.X."/>
        </authorList>
    </citation>
    <scope>NUCLEOTIDE SEQUENCE [LARGE SCALE GENOMIC DNA]</scope>
    <source>
        <strain evidence="2 3">ATCC 200175</strain>
    </source>
</reference>
<sequence>MEEYGYESDSDLGDEEPPPIVVDAKDQADTMETSDTFVSDPGDDAGSDGALLVKSDASTDATVQNSPLPSGASVRAAGNSVRLLSLGSRHILIKDTAFQTWYTLLNYLYTGKVTFLPPKSSAVQSERSPEGPEEKPKCSAKSMYRLACKVGLDDLRDEAFASIKGHLTENNILRELSCKLLSRYPALLEMELDVLYDHIASPPVVAGFPELAKRIASKELPQGADIIIGLHTRTVREHYPPAWTPPQPVVLNKPQTKTAFPPGRQAARTNGATERSRAILPAGTLVFAPKGNLTSPPRDTKPNMHGGDKECEWEVAEKSMPMPKQNPLFSLNNVFLGQKDR</sequence>
<evidence type="ECO:0000313" key="2">
    <source>
        <dbReference type="EMBL" id="KIJ12319.1"/>
    </source>
</evidence>
<dbReference type="InterPro" id="IPR011333">
    <property type="entry name" value="SKP1/BTB/POZ_sf"/>
</dbReference>
<evidence type="ECO:0008006" key="4">
    <source>
        <dbReference type="Google" id="ProtNLM"/>
    </source>
</evidence>
<gene>
    <name evidence="2" type="ORF">PAXINDRAFT_118184</name>
</gene>
<organism evidence="2 3">
    <name type="scientific">Paxillus involutus ATCC 200175</name>
    <dbReference type="NCBI Taxonomy" id="664439"/>
    <lineage>
        <taxon>Eukaryota</taxon>
        <taxon>Fungi</taxon>
        <taxon>Dikarya</taxon>
        <taxon>Basidiomycota</taxon>
        <taxon>Agaricomycotina</taxon>
        <taxon>Agaricomycetes</taxon>
        <taxon>Agaricomycetidae</taxon>
        <taxon>Boletales</taxon>
        <taxon>Paxilineae</taxon>
        <taxon>Paxillaceae</taxon>
        <taxon>Paxillus</taxon>
    </lineage>
</organism>
<dbReference type="HOGENOM" id="CLU_814081_0_0_1"/>
<name>A0A0C9STT7_PAXIN</name>
<proteinExistence type="predicted"/>
<reference evidence="3" key="2">
    <citation type="submission" date="2015-01" db="EMBL/GenBank/DDBJ databases">
        <title>Evolutionary Origins and Diversification of the Mycorrhizal Mutualists.</title>
        <authorList>
            <consortium name="DOE Joint Genome Institute"/>
            <consortium name="Mycorrhizal Genomics Consortium"/>
            <person name="Kohler A."/>
            <person name="Kuo A."/>
            <person name="Nagy L.G."/>
            <person name="Floudas D."/>
            <person name="Copeland A."/>
            <person name="Barry K.W."/>
            <person name="Cichocki N."/>
            <person name="Veneault-Fourrey C."/>
            <person name="LaButti K."/>
            <person name="Lindquist E.A."/>
            <person name="Lipzen A."/>
            <person name="Lundell T."/>
            <person name="Morin E."/>
            <person name="Murat C."/>
            <person name="Riley R."/>
            <person name="Ohm R."/>
            <person name="Sun H."/>
            <person name="Tunlid A."/>
            <person name="Henrissat B."/>
            <person name="Grigoriev I.V."/>
            <person name="Hibbett D.S."/>
            <person name="Martin F."/>
        </authorList>
    </citation>
    <scope>NUCLEOTIDE SEQUENCE [LARGE SCALE GENOMIC DNA]</scope>
    <source>
        <strain evidence="3">ATCC 200175</strain>
    </source>
</reference>
<feature type="compositionally biased region" description="Basic and acidic residues" evidence="1">
    <location>
        <begin position="298"/>
        <end position="308"/>
    </location>
</feature>
<feature type="compositionally biased region" description="Acidic residues" evidence="1">
    <location>
        <begin position="1"/>
        <end position="17"/>
    </location>
</feature>
<feature type="region of interest" description="Disordered" evidence="1">
    <location>
        <begin position="288"/>
        <end position="308"/>
    </location>
</feature>
<protein>
    <recommendedName>
        <fullName evidence="4">BTB domain-containing protein</fullName>
    </recommendedName>
</protein>
<evidence type="ECO:0000256" key="1">
    <source>
        <dbReference type="SAM" id="MobiDB-lite"/>
    </source>
</evidence>
<dbReference type="EMBL" id="KN819365">
    <property type="protein sequence ID" value="KIJ12319.1"/>
    <property type="molecule type" value="Genomic_DNA"/>
</dbReference>
<evidence type="ECO:0000313" key="3">
    <source>
        <dbReference type="Proteomes" id="UP000053647"/>
    </source>
</evidence>
<keyword evidence="3" id="KW-1185">Reference proteome</keyword>
<dbReference type="OrthoDB" id="6359816at2759"/>
<dbReference type="Proteomes" id="UP000053647">
    <property type="component" value="Unassembled WGS sequence"/>
</dbReference>
<dbReference type="AlphaFoldDB" id="A0A0C9STT7"/>